<name>A0A838Y5J7_9NEIS</name>
<dbReference type="EMBL" id="JACERN010000046">
    <property type="protein sequence ID" value="MBA4710720.1"/>
    <property type="molecule type" value="Genomic_DNA"/>
</dbReference>
<gene>
    <name evidence="2" type="ORF">H2Z84_20280</name>
</gene>
<protein>
    <submittedName>
        <fullName evidence="2">GIY-YIG nuclease family protein</fullName>
    </submittedName>
</protein>
<sequence length="306" mass="33424">MNHGKSIRMFLADGTPGGIITAEIINWTGHVISAPRSRLADVLKRPEAGRAGLYILVGDDPAESDSRVAYIGESEIVGDRLAQHNKPESAGGKDFWDRMFIFTSKDANLTKGHLRYVESKLISIASHAGRLSVANVKGKQNEYGVLPEADIADMQYLIEQLQIVLPALGLELLRAIPAQTVTQGSTEQGGNTQSPLFALTNRQGISATAQEIDGEFIVRKGSLARAQWENEKWASYKKLHQGMQDAKKLVPTDNGMLVFTEDCPFNSPSAAAAIILARNANGRTEWHIPDTGQSYADWQNTQLAEI</sequence>
<dbReference type="AlphaFoldDB" id="A0A838Y5J7"/>
<proteinExistence type="predicted"/>
<comment type="caution">
    <text evidence="2">The sequence shown here is derived from an EMBL/GenBank/DDBJ whole genome shotgun (WGS) entry which is preliminary data.</text>
</comment>
<feature type="domain" description="DUF4357" evidence="1">
    <location>
        <begin position="247"/>
        <end position="293"/>
    </location>
</feature>
<dbReference type="Pfam" id="PF14267">
    <property type="entry name" value="DUF4357"/>
    <property type="match status" value="1"/>
</dbReference>
<evidence type="ECO:0000313" key="2">
    <source>
        <dbReference type="EMBL" id="MBA4710720.1"/>
    </source>
</evidence>
<keyword evidence="3" id="KW-1185">Reference proteome</keyword>
<dbReference type="Proteomes" id="UP000545606">
    <property type="component" value="Unassembled WGS sequence"/>
</dbReference>
<reference evidence="2 3" key="1">
    <citation type="submission" date="2020-07" db="EMBL/GenBank/DDBJ databases">
        <title>Draft genome sequence of violacein-producing bacteria and related species.</title>
        <authorList>
            <person name="Wilson H.S."/>
            <person name="De Leon M.E."/>
        </authorList>
    </citation>
    <scope>NUCLEOTIDE SEQUENCE [LARGE SCALE GENOMIC DNA]</scope>
    <source>
        <strain evidence="2 3">HSC-21Su07</strain>
    </source>
</reference>
<accession>A0A838Y5J7</accession>
<organism evidence="2 3">
    <name type="scientific">Aquitalea aquatica</name>
    <dbReference type="NCBI Taxonomy" id="3044273"/>
    <lineage>
        <taxon>Bacteria</taxon>
        <taxon>Pseudomonadati</taxon>
        <taxon>Pseudomonadota</taxon>
        <taxon>Betaproteobacteria</taxon>
        <taxon>Neisseriales</taxon>
        <taxon>Chromobacteriaceae</taxon>
        <taxon>Aquitalea</taxon>
    </lineage>
</organism>
<evidence type="ECO:0000313" key="3">
    <source>
        <dbReference type="Proteomes" id="UP000545606"/>
    </source>
</evidence>
<dbReference type="CDD" id="cd10447">
    <property type="entry name" value="GIY-YIG_unchar_2"/>
    <property type="match status" value="1"/>
</dbReference>
<dbReference type="InterPro" id="IPR025579">
    <property type="entry name" value="DUF4357"/>
</dbReference>
<evidence type="ECO:0000259" key="1">
    <source>
        <dbReference type="Pfam" id="PF14267"/>
    </source>
</evidence>